<sequence length="142" mass="16247">MLDDREVGEEIVNDVFLKVWIGRKKLDSIRNLHVYLYVAVKNACLNHLRSISSKKVREIKVTEAYYFHLSVDPAQLLIGKELKKKVVDAVNELPPRCRLIFKMVKDDDLSCNEVATILGLSNKTVFAQLTIALKKLDHALRT</sequence>
<name>A0A223P336_9SPHI</name>
<keyword evidence="8" id="KW-1185">Reference proteome</keyword>
<evidence type="ECO:0000256" key="1">
    <source>
        <dbReference type="ARBA" id="ARBA00010641"/>
    </source>
</evidence>
<evidence type="ECO:0000313" key="7">
    <source>
        <dbReference type="EMBL" id="ASU36374.1"/>
    </source>
</evidence>
<dbReference type="Pfam" id="PF08281">
    <property type="entry name" value="Sigma70_r4_2"/>
    <property type="match status" value="1"/>
</dbReference>
<dbReference type="InterPro" id="IPR014284">
    <property type="entry name" value="RNA_pol_sigma-70_dom"/>
</dbReference>
<dbReference type="InterPro" id="IPR036388">
    <property type="entry name" value="WH-like_DNA-bd_sf"/>
</dbReference>
<dbReference type="GO" id="GO:0003677">
    <property type="term" value="F:DNA binding"/>
    <property type="evidence" value="ECO:0007669"/>
    <property type="project" value="InterPro"/>
</dbReference>
<dbReference type="EMBL" id="CP022743">
    <property type="protein sequence ID" value="ASU36374.1"/>
    <property type="molecule type" value="Genomic_DNA"/>
</dbReference>
<dbReference type="NCBIfam" id="TIGR02937">
    <property type="entry name" value="sigma70-ECF"/>
    <property type="match status" value="1"/>
</dbReference>
<dbReference type="Gene3D" id="1.10.1740.10">
    <property type="match status" value="1"/>
</dbReference>
<dbReference type="PANTHER" id="PTHR43133">
    <property type="entry name" value="RNA POLYMERASE ECF-TYPE SIGMA FACTO"/>
    <property type="match status" value="1"/>
</dbReference>
<evidence type="ECO:0000259" key="5">
    <source>
        <dbReference type="Pfam" id="PF04542"/>
    </source>
</evidence>
<evidence type="ECO:0000313" key="8">
    <source>
        <dbReference type="Proteomes" id="UP000215002"/>
    </source>
</evidence>
<evidence type="ECO:0000256" key="4">
    <source>
        <dbReference type="ARBA" id="ARBA00023163"/>
    </source>
</evidence>
<dbReference type="Proteomes" id="UP000215002">
    <property type="component" value="Chromosome"/>
</dbReference>
<keyword evidence="4" id="KW-0804">Transcription</keyword>
<comment type="similarity">
    <text evidence="1">Belongs to the sigma-70 factor family. ECF subfamily.</text>
</comment>
<gene>
    <name evidence="7" type="ORF">MuYL_4489</name>
</gene>
<organism evidence="7 8">
    <name type="scientific">Mucilaginibacter xinganensis</name>
    <dbReference type="NCBI Taxonomy" id="1234841"/>
    <lineage>
        <taxon>Bacteria</taxon>
        <taxon>Pseudomonadati</taxon>
        <taxon>Bacteroidota</taxon>
        <taxon>Sphingobacteriia</taxon>
        <taxon>Sphingobacteriales</taxon>
        <taxon>Sphingobacteriaceae</taxon>
        <taxon>Mucilaginibacter</taxon>
    </lineage>
</organism>
<feature type="domain" description="RNA polymerase sigma-70 region 2" evidence="5">
    <location>
        <begin position="5"/>
        <end position="50"/>
    </location>
</feature>
<keyword evidence="3" id="KW-0731">Sigma factor</keyword>
<evidence type="ECO:0000256" key="2">
    <source>
        <dbReference type="ARBA" id="ARBA00023015"/>
    </source>
</evidence>
<evidence type="ECO:0000259" key="6">
    <source>
        <dbReference type="Pfam" id="PF08281"/>
    </source>
</evidence>
<dbReference type="Pfam" id="PF04542">
    <property type="entry name" value="Sigma70_r2"/>
    <property type="match status" value="1"/>
</dbReference>
<reference evidence="7 8" key="1">
    <citation type="submission" date="2017-08" db="EMBL/GenBank/DDBJ databases">
        <title>Complete genome sequence of Mucilaginibacter sp. strain BJC16-A31.</title>
        <authorList>
            <consortium name="Henan University of Science and Technology"/>
            <person name="You X."/>
        </authorList>
    </citation>
    <scope>NUCLEOTIDE SEQUENCE [LARGE SCALE GENOMIC DNA]</scope>
    <source>
        <strain evidence="7 8">BJC16-A31</strain>
    </source>
</reference>
<dbReference type="SUPFAM" id="SSF88946">
    <property type="entry name" value="Sigma2 domain of RNA polymerase sigma factors"/>
    <property type="match status" value="1"/>
</dbReference>
<dbReference type="GO" id="GO:0016987">
    <property type="term" value="F:sigma factor activity"/>
    <property type="evidence" value="ECO:0007669"/>
    <property type="project" value="UniProtKB-KW"/>
</dbReference>
<accession>A0A223P336</accession>
<evidence type="ECO:0008006" key="9">
    <source>
        <dbReference type="Google" id="ProtNLM"/>
    </source>
</evidence>
<dbReference type="SUPFAM" id="SSF88659">
    <property type="entry name" value="Sigma3 and sigma4 domains of RNA polymerase sigma factors"/>
    <property type="match status" value="1"/>
</dbReference>
<dbReference type="InterPro" id="IPR013325">
    <property type="entry name" value="RNA_pol_sigma_r2"/>
</dbReference>
<dbReference type="InterPro" id="IPR013324">
    <property type="entry name" value="RNA_pol_sigma_r3/r4-like"/>
</dbReference>
<dbReference type="PANTHER" id="PTHR43133:SF46">
    <property type="entry name" value="RNA POLYMERASE SIGMA-70 FACTOR ECF SUBFAMILY"/>
    <property type="match status" value="1"/>
</dbReference>
<evidence type="ECO:0000256" key="3">
    <source>
        <dbReference type="ARBA" id="ARBA00023082"/>
    </source>
</evidence>
<proteinExistence type="inferred from homology"/>
<feature type="domain" description="RNA polymerase sigma factor 70 region 4 type 2" evidence="6">
    <location>
        <begin position="85"/>
        <end position="136"/>
    </location>
</feature>
<dbReference type="InterPro" id="IPR007627">
    <property type="entry name" value="RNA_pol_sigma70_r2"/>
</dbReference>
<dbReference type="InterPro" id="IPR039425">
    <property type="entry name" value="RNA_pol_sigma-70-like"/>
</dbReference>
<keyword evidence="2" id="KW-0805">Transcription regulation</keyword>
<dbReference type="GO" id="GO:0006352">
    <property type="term" value="P:DNA-templated transcription initiation"/>
    <property type="evidence" value="ECO:0007669"/>
    <property type="project" value="InterPro"/>
</dbReference>
<dbReference type="AlphaFoldDB" id="A0A223P336"/>
<dbReference type="InterPro" id="IPR013249">
    <property type="entry name" value="RNA_pol_sigma70_r4_t2"/>
</dbReference>
<protein>
    <recommendedName>
        <fullName evidence="9">RNA polymerase sigma-70 factor, ECF subfamily</fullName>
    </recommendedName>
</protein>
<dbReference type="KEGG" id="muc:MuYL_4489"/>
<dbReference type="Gene3D" id="1.10.10.10">
    <property type="entry name" value="Winged helix-like DNA-binding domain superfamily/Winged helix DNA-binding domain"/>
    <property type="match status" value="1"/>
</dbReference>